<accession>A0A1V2I8S4</accession>
<dbReference type="RefSeq" id="WP_076818486.1">
    <property type="nucleotide sequence ID" value="NZ_MOMC01000038.1"/>
</dbReference>
<dbReference type="STRING" id="1834516.BL253_18870"/>
<evidence type="ECO:0000313" key="1">
    <source>
        <dbReference type="EMBL" id="ONH28649.1"/>
    </source>
</evidence>
<name>A0A1V2I8S4_9ACTN</name>
<evidence type="ECO:0000313" key="2">
    <source>
        <dbReference type="Proteomes" id="UP000188929"/>
    </source>
</evidence>
<reference evidence="2" key="1">
    <citation type="submission" date="2016-10" db="EMBL/GenBank/DDBJ databases">
        <title>Frankia sp. NRRL B-16386 Genome sequencing.</title>
        <authorList>
            <person name="Ghodhbane-Gtari F."/>
            <person name="Swanson E."/>
            <person name="Gueddou A."/>
            <person name="Hezbri K."/>
            <person name="Ktari K."/>
            <person name="Nouioui I."/>
            <person name="Morris K."/>
            <person name="Simpson S."/>
            <person name="Abebe-Akele F."/>
            <person name="Thomas K."/>
            <person name="Gtari M."/>
            <person name="Tisa L.S."/>
        </authorList>
    </citation>
    <scope>NUCLEOTIDE SEQUENCE [LARGE SCALE GENOMIC DNA]</scope>
    <source>
        <strain evidence="2">NRRL B-16386</strain>
    </source>
</reference>
<dbReference type="EMBL" id="MOMC01000038">
    <property type="protein sequence ID" value="ONH28649.1"/>
    <property type="molecule type" value="Genomic_DNA"/>
</dbReference>
<protein>
    <submittedName>
        <fullName evidence="1">Uncharacterized protein</fullName>
    </submittedName>
</protein>
<comment type="caution">
    <text evidence="1">The sequence shown here is derived from an EMBL/GenBank/DDBJ whole genome shotgun (WGS) entry which is preliminary data.</text>
</comment>
<dbReference type="Proteomes" id="UP000188929">
    <property type="component" value="Unassembled WGS sequence"/>
</dbReference>
<sequence>MLLAENTPVALDRLREMLRPDIGSLADDLTSNTLLALEVDWDNFRDDYPAIRGDVQAWLRRLAEALADQAIPAVH</sequence>
<dbReference type="OrthoDB" id="279684at2"/>
<gene>
    <name evidence="1" type="ORF">BL253_18870</name>
</gene>
<dbReference type="AlphaFoldDB" id="A0A1V2I8S4"/>
<organism evidence="1 2">
    <name type="scientific">Pseudofrankia asymbiotica</name>
    <dbReference type="NCBI Taxonomy" id="1834516"/>
    <lineage>
        <taxon>Bacteria</taxon>
        <taxon>Bacillati</taxon>
        <taxon>Actinomycetota</taxon>
        <taxon>Actinomycetes</taxon>
        <taxon>Frankiales</taxon>
        <taxon>Frankiaceae</taxon>
        <taxon>Pseudofrankia</taxon>
    </lineage>
</organism>
<keyword evidence="2" id="KW-1185">Reference proteome</keyword>
<proteinExistence type="predicted"/>